<reference evidence="1" key="1">
    <citation type="submission" date="2018-06" db="EMBL/GenBank/DDBJ databases">
        <authorList>
            <person name="Zhirakovskaya E."/>
        </authorList>
    </citation>
    <scope>NUCLEOTIDE SEQUENCE</scope>
</reference>
<sequence>MTRKSRKRGSKATKRGISNEQVAVVMTQDRKSSKEMVVVKKGRITKKSLEKVLGGRINPHYAIELRDEV</sequence>
<dbReference type="EMBL" id="UOEL01000117">
    <property type="protein sequence ID" value="VAW14404.1"/>
    <property type="molecule type" value="Genomic_DNA"/>
</dbReference>
<accession>A0A3B0U0S9</accession>
<gene>
    <name evidence="1" type="ORF">MNBD_BACTEROID03-970</name>
</gene>
<dbReference type="AlphaFoldDB" id="A0A3B0U0S9"/>
<evidence type="ECO:0000313" key="1">
    <source>
        <dbReference type="EMBL" id="VAW14404.1"/>
    </source>
</evidence>
<name>A0A3B0U0S9_9ZZZZ</name>
<organism evidence="1">
    <name type="scientific">hydrothermal vent metagenome</name>
    <dbReference type="NCBI Taxonomy" id="652676"/>
    <lineage>
        <taxon>unclassified sequences</taxon>
        <taxon>metagenomes</taxon>
        <taxon>ecological metagenomes</taxon>
    </lineage>
</organism>
<proteinExistence type="predicted"/>
<protein>
    <submittedName>
        <fullName evidence="1">Uncharacterized protein</fullName>
    </submittedName>
</protein>